<proteinExistence type="predicted"/>
<dbReference type="AlphaFoldDB" id="A0A087S382"/>
<name>A0A087S382_9ARCH</name>
<sequence>MDQWSRDQVMKGLQELVPDITFLKKSEEFDGKKGGIWTSGEHDLLYNGMPPFDHSVEYGDFPRSWTGDKKHGELSVKTMYVNGVHREIFSWLEERDWYPKWYDPDTVFFWKNTGEHETDTLRDIRNHPEGDVDDISGEILKRLNAKFQSEK</sequence>
<evidence type="ECO:0000313" key="1">
    <source>
        <dbReference type="EMBL" id="KFM20186.1"/>
    </source>
</evidence>
<reference evidence="1 2" key="1">
    <citation type="submission" date="2014-06" db="EMBL/GenBank/DDBJ databases">
        <authorList>
            <person name="Ngugi D.K."/>
            <person name="Blom J."/>
            <person name="Alam I."/>
            <person name="Rashid M."/>
            <person name="Baalawi W."/>
            <person name="Zhang G."/>
            <person name="Hikmawan T."/>
            <person name="Guan Y."/>
            <person name="Antunes A."/>
            <person name="Siam R."/>
            <person name="El-Dorry H."/>
            <person name="Bajic V."/>
            <person name="Stingl U."/>
        </authorList>
    </citation>
    <scope>NUCLEOTIDE SEQUENCE [LARGE SCALE GENOMIC DNA]</scope>
    <source>
        <strain evidence="1">SCGC AAA799-P11</strain>
    </source>
</reference>
<gene>
    <name evidence="1" type="ORF">AAA799P11_00262</name>
</gene>
<comment type="caution">
    <text evidence="1">The sequence shown here is derived from an EMBL/GenBank/DDBJ whole genome shotgun (WGS) entry which is preliminary data.</text>
</comment>
<keyword evidence="2" id="KW-1185">Reference proteome</keyword>
<organism evidence="1 2">
    <name type="scientific">Marine Group I thaumarchaeote SCGC AAA799-P11</name>
    <dbReference type="NCBI Taxonomy" id="1502295"/>
    <lineage>
        <taxon>Archaea</taxon>
        <taxon>Nitrososphaerota</taxon>
        <taxon>Marine Group I</taxon>
    </lineage>
</organism>
<protein>
    <submittedName>
        <fullName evidence="1">Uncharacterized protein</fullName>
    </submittedName>
</protein>
<dbReference type="EMBL" id="JOSZ01000002">
    <property type="protein sequence ID" value="KFM20186.1"/>
    <property type="molecule type" value="Genomic_DNA"/>
</dbReference>
<dbReference type="Proteomes" id="UP000029387">
    <property type="component" value="Unassembled WGS sequence"/>
</dbReference>
<accession>A0A087S382</accession>
<evidence type="ECO:0000313" key="2">
    <source>
        <dbReference type="Proteomes" id="UP000029387"/>
    </source>
</evidence>